<evidence type="ECO:0000313" key="1">
    <source>
        <dbReference type="EMBL" id="JAD63776.1"/>
    </source>
</evidence>
<dbReference type="AlphaFoldDB" id="A0A0A9BK64"/>
<reference evidence="1" key="2">
    <citation type="journal article" date="2015" name="Data Brief">
        <title>Shoot transcriptome of the giant reed, Arundo donax.</title>
        <authorList>
            <person name="Barrero R.A."/>
            <person name="Guerrero F.D."/>
            <person name="Moolhuijzen P."/>
            <person name="Goolsby J.A."/>
            <person name="Tidwell J."/>
            <person name="Bellgard S.E."/>
            <person name="Bellgard M.I."/>
        </authorList>
    </citation>
    <scope>NUCLEOTIDE SEQUENCE</scope>
    <source>
        <tissue evidence="1">Shoot tissue taken approximately 20 cm above the soil surface</tissue>
    </source>
</reference>
<reference evidence="1" key="1">
    <citation type="submission" date="2014-09" db="EMBL/GenBank/DDBJ databases">
        <authorList>
            <person name="Magalhaes I.L.F."/>
            <person name="Oliveira U."/>
            <person name="Santos F.R."/>
            <person name="Vidigal T.H.D.A."/>
            <person name="Brescovit A.D."/>
            <person name="Santos A.J."/>
        </authorList>
    </citation>
    <scope>NUCLEOTIDE SEQUENCE</scope>
    <source>
        <tissue evidence="1">Shoot tissue taken approximately 20 cm above the soil surface</tissue>
    </source>
</reference>
<proteinExistence type="predicted"/>
<dbReference type="EMBL" id="GBRH01234119">
    <property type="protein sequence ID" value="JAD63776.1"/>
    <property type="molecule type" value="Transcribed_RNA"/>
</dbReference>
<sequence>MWATFCCPKSSSAADITLSSFISTLEEAPFSSTGTSLLYA</sequence>
<accession>A0A0A9BK64</accession>
<protein>
    <submittedName>
        <fullName evidence="1">Uncharacterized protein</fullName>
    </submittedName>
</protein>
<organism evidence="1">
    <name type="scientific">Arundo donax</name>
    <name type="common">Giant reed</name>
    <name type="synonym">Donax arundinaceus</name>
    <dbReference type="NCBI Taxonomy" id="35708"/>
    <lineage>
        <taxon>Eukaryota</taxon>
        <taxon>Viridiplantae</taxon>
        <taxon>Streptophyta</taxon>
        <taxon>Embryophyta</taxon>
        <taxon>Tracheophyta</taxon>
        <taxon>Spermatophyta</taxon>
        <taxon>Magnoliopsida</taxon>
        <taxon>Liliopsida</taxon>
        <taxon>Poales</taxon>
        <taxon>Poaceae</taxon>
        <taxon>PACMAD clade</taxon>
        <taxon>Arundinoideae</taxon>
        <taxon>Arundineae</taxon>
        <taxon>Arundo</taxon>
    </lineage>
</organism>
<name>A0A0A9BK64_ARUDO</name>